<dbReference type="InterPro" id="IPR008758">
    <property type="entry name" value="Peptidase_S28"/>
</dbReference>
<feature type="region of interest" description="Disordered" evidence="3">
    <location>
        <begin position="895"/>
        <end position="914"/>
    </location>
</feature>
<evidence type="ECO:0000313" key="6">
    <source>
        <dbReference type="Proteomes" id="UP001489004"/>
    </source>
</evidence>
<dbReference type="SUPFAM" id="SSF53474">
    <property type="entry name" value="alpha/beta-Hydrolases"/>
    <property type="match status" value="1"/>
</dbReference>
<evidence type="ECO:0000313" key="5">
    <source>
        <dbReference type="EMBL" id="KAK9828966.1"/>
    </source>
</evidence>
<dbReference type="Proteomes" id="UP001489004">
    <property type="component" value="Unassembled WGS sequence"/>
</dbReference>
<keyword evidence="2" id="KW-0539">Nucleus</keyword>
<reference evidence="5 6" key="1">
    <citation type="journal article" date="2024" name="Nat. Commun.">
        <title>Phylogenomics reveals the evolutionary origins of lichenization in chlorophyte algae.</title>
        <authorList>
            <person name="Puginier C."/>
            <person name="Libourel C."/>
            <person name="Otte J."/>
            <person name="Skaloud P."/>
            <person name="Haon M."/>
            <person name="Grisel S."/>
            <person name="Petersen M."/>
            <person name="Berrin J.G."/>
            <person name="Delaux P.M."/>
            <person name="Dal Grande F."/>
            <person name="Keller J."/>
        </authorList>
    </citation>
    <scope>NUCLEOTIDE SEQUENCE [LARGE SCALE GENOMIC DNA]</scope>
    <source>
        <strain evidence="5 6">SAG 2043</strain>
    </source>
</reference>
<dbReference type="GO" id="GO:0006508">
    <property type="term" value="P:proteolysis"/>
    <property type="evidence" value="ECO:0007669"/>
    <property type="project" value="InterPro"/>
</dbReference>
<feature type="region of interest" description="Disordered" evidence="3">
    <location>
        <begin position="1164"/>
        <end position="1281"/>
    </location>
</feature>
<dbReference type="EMBL" id="JALJOR010000001">
    <property type="protein sequence ID" value="KAK9828966.1"/>
    <property type="molecule type" value="Genomic_DNA"/>
</dbReference>
<name>A0AAW1R6E3_9CHLO</name>
<dbReference type="GO" id="GO:0004842">
    <property type="term" value="F:ubiquitin-protein transferase activity"/>
    <property type="evidence" value="ECO:0007669"/>
    <property type="project" value="InterPro"/>
</dbReference>
<protein>
    <recommendedName>
        <fullName evidence="4">ELYS-like domain-containing protein</fullName>
    </recommendedName>
</protein>
<feature type="region of interest" description="Disordered" evidence="3">
    <location>
        <begin position="1301"/>
        <end position="1323"/>
    </location>
</feature>
<dbReference type="GO" id="GO:0016567">
    <property type="term" value="P:protein ubiquitination"/>
    <property type="evidence" value="ECO:0007669"/>
    <property type="project" value="InterPro"/>
</dbReference>
<feature type="domain" description="ELYS-like" evidence="4">
    <location>
        <begin position="756"/>
        <end position="997"/>
    </location>
</feature>
<dbReference type="InterPro" id="IPR044718">
    <property type="entry name" value="HOS1"/>
</dbReference>
<feature type="compositionally biased region" description="Gly residues" evidence="3">
    <location>
        <begin position="1264"/>
        <end position="1275"/>
    </location>
</feature>
<evidence type="ECO:0000259" key="4">
    <source>
        <dbReference type="Pfam" id="PF13934"/>
    </source>
</evidence>
<feature type="compositionally biased region" description="Low complexity" evidence="3">
    <location>
        <begin position="1170"/>
        <end position="1188"/>
    </location>
</feature>
<dbReference type="PANTHER" id="PTHR47358">
    <property type="entry name" value="E3 UBIQUITIN-PROTEIN LIGASE HOS1"/>
    <property type="match status" value="1"/>
</dbReference>
<evidence type="ECO:0000256" key="3">
    <source>
        <dbReference type="SAM" id="MobiDB-lite"/>
    </source>
</evidence>
<proteinExistence type="predicted"/>
<comment type="subcellular location">
    <subcellularLocation>
        <location evidence="1">Nucleus</location>
    </subcellularLocation>
</comment>
<dbReference type="InterPro" id="IPR029058">
    <property type="entry name" value="AB_hydrolase_fold"/>
</dbReference>
<evidence type="ECO:0000256" key="2">
    <source>
        <dbReference type="ARBA" id="ARBA00023242"/>
    </source>
</evidence>
<dbReference type="Gene3D" id="3.40.50.1820">
    <property type="entry name" value="alpha/beta hydrolase"/>
    <property type="match status" value="1"/>
</dbReference>
<accession>A0AAW1R6E3</accession>
<dbReference type="GO" id="GO:0070008">
    <property type="term" value="F:serine-type exopeptidase activity"/>
    <property type="evidence" value="ECO:0007669"/>
    <property type="project" value="InterPro"/>
</dbReference>
<comment type="caution">
    <text evidence="5">The sequence shown here is derived from an EMBL/GenBank/DDBJ whole genome shotgun (WGS) entry which is preliminary data.</text>
</comment>
<dbReference type="InterPro" id="IPR025151">
    <property type="entry name" value="ELYS_dom"/>
</dbReference>
<dbReference type="Pfam" id="PF13934">
    <property type="entry name" value="ELYS"/>
    <property type="match status" value="1"/>
</dbReference>
<organism evidence="5 6">
    <name type="scientific">[Myrmecia] bisecta</name>
    <dbReference type="NCBI Taxonomy" id="41462"/>
    <lineage>
        <taxon>Eukaryota</taxon>
        <taxon>Viridiplantae</taxon>
        <taxon>Chlorophyta</taxon>
        <taxon>core chlorophytes</taxon>
        <taxon>Trebouxiophyceae</taxon>
        <taxon>Trebouxiales</taxon>
        <taxon>Trebouxiaceae</taxon>
        <taxon>Myrmecia</taxon>
    </lineage>
</organism>
<keyword evidence="6" id="KW-1185">Reference proteome</keyword>
<dbReference type="Pfam" id="PF05577">
    <property type="entry name" value="Peptidase_S28"/>
    <property type="match status" value="1"/>
</dbReference>
<evidence type="ECO:0000256" key="1">
    <source>
        <dbReference type="ARBA" id="ARBA00004123"/>
    </source>
</evidence>
<sequence length="1323" mass="140303">MYTGDSSIGHLLPTRAIPLFSGARFSTPPFTPQSISLFNHSCLIQNTSLPVDHANGSGGTFTLYSIVCDELWRKPANGTPAGPIFLWSGSRRSSLQHLGAARSLFEYAAEHEALVVFTDRRYFGWSLPDEYFQDRTINYLTYEQTVQDDTQLVQLVRKQYGAQASPAVIFSVGSKVGVLARLLQPGVFAGVVASGAALLGYPGQVPAIDSEAPYQVITQAAKDANPNCPANIHTALAALAAAANGTTAAASSDGFNATAQVAVLQQLKTSCHGAVVIGSNEVDSLVAWVEAVIEHLAEEEGRVPLNSQIVHNLTYVCNTYFGAANQTAAAALRGLADAFNFTFTSLPCSNIDFGNGMLPELDETTDYNAVDLTSVASSYLDCSGEGLNMHYHKSSGVNDVFFAHDEAGIPTFEQACLKRFPGVSIDEAWGARMLGPNITQMLLNSSNILFINGKYDANRAASVTWNVSSSVLALDVPMGAGADMYDLASERPVLRAVRDFANAQIKRWVAGAQPALSTAPSPAPASGKALAAAGRRLHHMQGHGAIHPQPNTVSMANRKLFDDAESAAAVSLAPGVDYERLFTGRGLLGSSEECAGCGCSETTQSLPLDYVQEVCSDKFFASSDPEEAYLLDGNCVKQWCNHALQRSADRLRLCLSQNLNQGPSAGLSGQAGSIGALVETLEALAQPDDTAMTEHARPAADSDLVKAKRLQQCLQVLQWVRQQGLATDRKSGRYPSEQQWRSTLNKRRDASQPIDLFLHDMLQALKTQHDAMGFQYPPASVEKAIAGLFLEGSTHPAAWHAKLAMFLYLLLDTGLISSTEGFRQAFSLTASQVAQWQAQYLLDDAALGPAAEASLEAACQLLPGFASPAMPFKFVEALAARGRPDRALAVLRARGRVSSPPSNPKHLPSTAASGGAQSLHEALTGLQTRLACGLLTEAFMELRAYTAELRAGVRAHHASVLIRQLADWALENHALNDITQLPLSDLEEQVLCQWLQQKAGEGSPAGDHLPLYYLQRGRIAEALHAHAQLVQQPRPSQGPQDDLQRDQLQQILTAAARLLPDPQRALTIHPAKPGTPLLQMQSARTSGGQTAAVTTASSGVHNGVSVLAGLPNQGIALRPSGFPALHVRPSGDQPAPLLSSNLGRSIGGSGNAASAGALQPVAAERGQQAAVQSAQHEQQGQAVQAQQRQRAEAEPTEGGRQPASSQPPASLLMTGPPSGAETRSTAGQGFASWKGRSAEADSLFGQTPGRPDAAGRPQGLFTPAGGGSRKLGGASGRAVPSSMLKEGDNLMPESEFAAMIGLEQPSSRAKPAPKRPRIGASMR</sequence>
<dbReference type="GO" id="GO:0005634">
    <property type="term" value="C:nucleus"/>
    <property type="evidence" value="ECO:0007669"/>
    <property type="project" value="UniProtKB-SubCell"/>
</dbReference>
<dbReference type="InterPro" id="IPR042269">
    <property type="entry name" value="Ser_carbopepase_S28_SKS"/>
</dbReference>
<dbReference type="PANTHER" id="PTHR47358:SF2">
    <property type="entry name" value="E3 UBIQUITIN-PROTEIN LIGASE HOS1"/>
    <property type="match status" value="1"/>
</dbReference>
<gene>
    <name evidence="5" type="ORF">WJX72_003102</name>
</gene>
<dbReference type="Gene3D" id="1.20.120.980">
    <property type="entry name" value="Serine carboxypeptidase S28, SKS domain"/>
    <property type="match status" value="1"/>
</dbReference>